<proteinExistence type="predicted"/>
<dbReference type="RefSeq" id="WP_072753793.1">
    <property type="nucleotide sequence ID" value="NZ_FOAW01000023.1"/>
</dbReference>
<evidence type="ECO:0000313" key="1">
    <source>
        <dbReference type="EMBL" id="SEM13341.1"/>
    </source>
</evidence>
<name>A0A1H7VVR9_9NOCA</name>
<sequence>MRRSAGIVGATIAAVGLIIGTAGVASALPVSIPGTTSHAYVAGVDVEPGSYYSRMTESTRWTCKVVMTPDGDNPPSHNIDFKYQIVDLKVGDRLDSVGCTTWHRQGNPFGSAGSTDFGFLGMFGSVDDVFFGYLPLGS</sequence>
<dbReference type="AlphaFoldDB" id="A0A1H7VVR9"/>
<gene>
    <name evidence="1" type="ORF">SAMN05444583_12373</name>
</gene>
<protein>
    <submittedName>
        <fullName evidence="1">Uncharacterized protein</fullName>
    </submittedName>
</protein>
<accession>A0A1H7VVR9</accession>
<evidence type="ECO:0000313" key="2">
    <source>
        <dbReference type="Proteomes" id="UP000198677"/>
    </source>
</evidence>
<reference evidence="2" key="1">
    <citation type="submission" date="2016-10" db="EMBL/GenBank/DDBJ databases">
        <authorList>
            <person name="Varghese N."/>
            <person name="Submissions S."/>
        </authorList>
    </citation>
    <scope>NUCLEOTIDE SEQUENCE [LARGE SCALE GENOMIC DNA]</scope>
    <source>
        <strain evidence="2">DSM 44675</strain>
    </source>
</reference>
<dbReference type="OrthoDB" id="4482808at2"/>
<dbReference type="EMBL" id="FOAW01000023">
    <property type="protein sequence ID" value="SEM13341.1"/>
    <property type="molecule type" value="Genomic_DNA"/>
</dbReference>
<dbReference type="Proteomes" id="UP000198677">
    <property type="component" value="Unassembled WGS sequence"/>
</dbReference>
<keyword evidence="2" id="KW-1185">Reference proteome</keyword>
<organism evidence="1 2">
    <name type="scientific">Rhodococcus maanshanensis</name>
    <dbReference type="NCBI Taxonomy" id="183556"/>
    <lineage>
        <taxon>Bacteria</taxon>
        <taxon>Bacillati</taxon>
        <taxon>Actinomycetota</taxon>
        <taxon>Actinomycetes</taxon>
        <taxon>Mycobacteriales</taxon>
        <taxon>Nocardiaceae</taxon>
        <taxon>Rhodococcus</taxon>
    </lineage>
</organism>